<dbReference type="PANTHER" id="PTHR19879">
    <property type="entry name" value="TRANSCRIPTION INITIATION FACTOR TFIID"/>
    <property type="match status" value="1"/>
</dbReference>
<dbReference type="InterPro" id="IPR015943">
    <property type="entry name" value="WD40/YVTN_repeat-like_dom_sf"/>
</dbReference>
<dbReference type="InterPro" id="IPR001680">
    <property type="entry name" value="WD40_rpt"/>
</dbReference>
<dbReference type="EMBL" id="JACHMI010000001">
    <property type="protein sequence ID" value="MBB6547147.1"/>
    <property type="molecule type" value="Genomic_DNA"/>
</dbReference>
<dbReference type="Proteomes" id="UP000565579">
    <property type="component" value="Unassembled WGS sequence"/>
</dbReference>
<feature type="repeat" description="WD" evidence="3">
    <location>
        <begin position="724"/>
        <end position="765"/>
    </location>
</feature>
<evidence type="ECO:0000256" key="1">
    <source>
        <dbReference type="ARBA" id="ARBA00022574"/>
    </source>
</evidence>
<evidence type="ECO:0000313" key="4">
    <source>
        <dbReference type="EMBL" id="MBB6547147.1"/>
    </source>
</evidence>
<dbReference type="AlphaFoldDB" id="A0A7X0NPF4"/>
<evidence type="ECO:0000256" key="3">
    <source>
        <dbReference type="PROSITE-ProRule" id="PRU00221"/>
    </source>
</evidence>
<organism evidence="4 5">
    <name type="scientific">Nonomuraea rubra</name>
    <dbReference type="NCBI Taxonomy" id="46180"/>
    <lineage>
        <taxon>Bacteria</taxon>
        <taxon>Bacillati</taxon>
        <taxon>Actinomycetota</taxon>
        <taxon>Actinomycetes</taxon>
        <taxon>Streptosporangiales</taxon>
        <taxon>Streptosporangiaceae</taxon>
        <taxon>Nonomuraea</taxon>
    </lineage>
</organism>
<comment type="caution">
    <text evidence="4">The sequence shown here is derived from an EMBL/GenBank/DDBJ whole genome shotgun (WGS) entry which is preliminary data.</text>
</comment>
<dbReference type="InterPro" id="IPR019775">
    <property type="entry name" value="WD40_repeat_CS"/>
</dbReference>
<keyword evidence="1 3" id="KW-0853">WD repeat</keyword>
<keyword evidence="2" id="KW-0677">Repeat</keyword>
<dbReference type="Gene3D" id="2.130.10.10">
    <property type="entry name" value="YVTN repeat-like/Quinoprotein amine dehydrogenase"/>
    <property type="match status" value="3"/>
</dbReference>
<dbReference type="PROSITE" id="PS00678">
    <property type="entry name" value="WD_REPEATS_1"/>
    <property type="match status" value="1"/>
</dbReference>
<dbReference type="PROSITE" id="PS50294">
    <property type="entry name" value="WD_REPEATS_REGION"/>
    <property type="match status" value="1"/>
</dbReference>
<keyword evidence="5" id="KW-1185">Reference proteome</keyword>
<sequence length="936" mass="101597">MELPVLFDRLAAGGHASLRLELLRDAPPGLYPMPGRMTFLVADHAFADALDAAWQAIPRLHERCVLWSLTDGRHPCNDVIQGSLAASFALGLDELHRQSRKLGRYRLRRLDHRCAVTGGLDDEGRLLPVGGYRAKLQEAVRQRWRVVLPVLRPADQVPPELLREARARQARDLTQAIRLTRTRLNERFVGAATAVILGMSSGGVVAARAIDAAERAHRQALAGRLIGEAGDLLNREPRLALRLGLAAVRLGGAEGARAALLKNLLTTRYAGELPLFGLSHPAFSPDGRMLSTTSEDGGVILWDTATRTAITTIDVPKPDPRRSAFSRDRSMIAIPENRGDITLWNLADPRTPRKVGVIPGLFANQGYAGDEISALVFSPDGRFLTVVRDADVLEHWEITIPENPRLRHSEPSERGRVGAEGLALSEDGRILASLGNQRLTLWDASGGAALRKLGTVLDDKAGSIRAIALSRDGRTLAALHTGGIILLDITNPVAPTQLAIARRSVEIPGSANQLAFGLDDRYLVTDRGVSGEVWDITRPSEPSFVDGATDEARQMVHLGASPHLPFLVTVDGSPRAKLWRLTSLSRPAPVAIVPGRDGRTTSAAFSPDAGLTTVSSAGEVLVWEMSDPAHPVVIGRAPPTQRHRSETSSRLFSGKDGIVAVGRGQDSTELWDLSDRRRPRQMAGVDGKSPVAIGSSGRLLAVTDRRKRTLELWQLPATTPLAGLDGWQGELRSAAISPNGRLLALLDSDRTVEIWDIADAHRPRRLAKVQETTGGRRGQITFTPDGHRLITTTSETPGTIWDLADPTRPRPLDRRDGQIASDNSAIVTPDGHGLIQSLLGVTTVWEITDRPTHLFTFNVASGIFHPAALSTSGVLITPLFDGVSPYDWAGQMVVWDFATHLRYLGDPSKAACELAGPLTDHQWAQRVRELPFERTC</sequence>
<dbReference type="InterPro" id="IPR036322">
    <property type="entry name" value="WD40_repeat_dom_sf"/>
</dbReference>
<gene>
    <name evidence="4" type="ORF">HD593_001942</name>
</gene>
<feature type="repeat" description="WD" evidence="3">
    <location>
        <begin position="282"/>
        <end position="312"/>
    </location>
</feature>
<dbReference type="RefSeq" id="WP_379536141.1">
    <property type="nucleotide sequence ID" value="NZ_JBHSUX010000001.1"/>
</dbReference>
<dbReference type="SUPFAM" id="SSF82171">
    <property type="entry name" value="DPP6 N-terminal domain-like"/>
    <property type="match status" value="1"/>
</dbReference>
<reference evidence="4 5" key="1">
    <citation type="submission" date="2020-08" db="EMBL/GenBank/DDBJ databases">
        <title>Sequencing the genomes of 1000 actinobacteria strains.</title>
        <authorList>
            <person name="Klenk H.-P."/>
        </authorList>
    </citation>
    <scope>NUCLEOTIDE SEQUENCE [LARGE SCALE GENOMIC DNA]</scope>
    <source>
        <strain evidence="4 5">DSM 43768</strain>
    </source>
</reference>
<evidence type="ECO:0000313" key="5">
    <source>
        <dbReference type="Proteomes" id="UP000565579"/>
    </source>
</evidence>
<accession>A0A7X0NPF4</accession>
<dbReference type="SUPFAM" id="SSF50978">
    <property type="entry name" value="WD40 repeat-like"/>
    <property type="match status" value="1"/>
</dbReference>
<dbReference type="PANTHER" id="PTHR19879:SF9">
    <property type="entry name" value="TRANSCRIPTION INITIATION FACTOR TFIID SUBUNIT 5"/>
    <property type="match status" value="1"/>
</dbReference>
<dbReference type="PROSITE" id="PS50082">
    <property type="entry name" value="WD_REPEATS_2"/>
    <property type="match status" value="2"/>
</dbReference>
<name>A0A7X0NPF4_9ACTN</name>
<proteinExistence type="predicted"/>
<dbReference type="SMART" id="SM00320">
    <property type="entry name" value="WD40"/>
    <property type="match status" value="5"/>
</dbReference>
<dbReference type="Pfam" id="PF00400">
    <property type="entry name" value="WD40"/>
    <property type="match status" value="2"/>
</dbReference>
<evidence type="ECO:0000256" key="2">
    <source>
        <dbReference type="ARBA" id="ARBA00022737"/>
    </source>
</evidence>
<protein>
    <submittedName>
        <fullName evidence="4">WD40 repeat protein</fullName>
    </submittedName>
</protein>